<dbReference type="RefSeq" id="XP_014180227.1">
    <property type="nucleotide sequence ID" value="XM_014324752.1"/>
</dbReference>
<keyword evidence="1" id="KW-0732">Signal</keyword>
<dbReference type="EMBL" id="ALBS01000177">
    <property type="protein sequence ID" value="EJT49232.1"/>
    <property type="molecule type" value="Genomic_DNA"/>
</dbReference>
<protein>
    <submittedName>
        <fullName evidence="2">Uncharacterized protein</fullName>
    </submittedName>
</protein>
<gene>
    <name evidence="2" type="ORF">A1Q1_01713</name>
</gene>
<feature type="signal peptide" evidence="1">
    <location>
        <begin position="1"/>
        <end position="19"/>
    </location>
</feature>
<dbReference type="AlphaFoldDB" id="J6F216"/>
<dbReference type="KEGG" id="tasa:A1Q1_01713"/>
<dbReference type="VEuPathDB" id="FungiDB:A1Q1_01713"/>
<name>J6F216_TRIAS</name>
<evidence type="ECO:0000313" key="2">
    <source>
        <dbReference type="EMBL" id="EJT49232.1"/>
    </source>
</evidence>
<organism evidence="2 3">
    <name type="scientific">Trichosporon asahii var. asahii (strain ATCC 90039 / CBS 2479 / JCM 2466 / KCTC 7840 / NBRC 103889/ NCYC 2677 / UAMH 7654)</name>
    <name type="common">Yeast</name>
    <dbReference type="NCBI Taxonomy" id="1186058"/>
    <lineage>
        <taxon>Eukaryota</taxon>
        <taxon>Fungi</taxon>
        <taxon>Dikarya</taxon>
        <taxon>Basidiomycota</taxon>
        <taxon>Agaricomycotina</taxon>
        <taxon>Tremellomycetes</taxon>
        <taxon>Trichosporonales</taxon>
        <taxon>Trichosporonaceae</taxon>
        <taxon>Trichosporon</taxon>
    </lineage>
</organism>
<sequence>MLLPSLLPPLLLLPSFSDAKLWGWDDQFTIVARKMVEDDIMPWYWMGASCNGWGNWCEHQECKRLQHFNVDLGGINKKQKNWYAQALQDVNYHWARIERENGAWIDLWRRGDGRFDMFENNKPPVPHGFCEPIMDPGGSGKPMRKDCNGQDTVVALACYQY</sequence>
<evidence type="ECO:0000256" key="1">
    <source>
        <dbReference type="SAM" id="SignalP"/>
    </source>
</evidence>
<proteinExistence type="predicted"/>
<reference evidence="2 3" key="1">
    <citation type="journal article" date="2012" name="Eukaryot. Cell">
        <title>Draft genome sequence of CBS 2479, the standard type strain of Trichosporon asahii.</title>
        <authorList>
            <person name="Yang R.Y."/>
            <person name="Li H.T."/>
            <person name="Zhu H."/>
            <person name="Zhou G.P."/>
            <person name="Wang M."/>
            <person name="Wang L."/>
        </authorList>
    </citation>
    <scope>NUCLEOTIDE SEQUENCE [LARGE SCALE GENOMIC DNA]</scope>
    <source>
        <strain evidence="3">ATCC 90039 / CBS 2479 / JCM 2466 / KCTC 7840 / NCYC 2677 / UAMH 7654</strain>
    </source>
</reference>
<dbReference type="GeneID" id="25985227"/>
<evidence type="ECO:0000313" key="3">
    <source>
        <dbReference type="Proteomes" id="UP000002748"/>
    </source>
</evidence>
<accession>J6F216</accession>
<dbReference type="HOGENOM" id="CLU_1511660_0_0_1"/>
<comment type="caution">
    <text evidence="2">The sequence shown here is derived from an EMBL/GenBank/DDBJ whole genome shotgun (WGS) entry which is preliminary data.</text>
</comment>
<dbReference type="Proteomes" id="UP000002748">
    <property type="component" value="Unassembled WGS sequence"/>
</dbReference>
<feature type="chain" id="PRO_5003787356" evidence="1">
    <location>
        <begin position="20"/>
        <end position="161"/>
    </location>
</feature>